<feature type="region of interest" description="Disordered" evidence="1">
    <location>
        <begin position="1"/>
        <end position="36"/>
    </location>
</feature>
<keyword evidence="3" id="KW-1185">Reference proteome</keyword>
<evidence type="ECO:0000313" key="3">
    <source>
        <dbReference type="Proteomes" id="UP001331515"/>
    </source>
</evidence>
<evidence type="ECO:0000256" key="1">
    <source>
        <dbReference type="SAM" id="MobiDB-lite"/>
    </source>
</evidence>
<dbReference type="Proteomes" id="UP001331515">
    <property type="component" value="Unassembled WGS sequence"/>
</dbReference>
<accession>A0AAN8E9Z9</accession>
<name>A0AAN8E9Z9_CHAGU</name>
<evidence type="ECO:0000313" key="2">
    <source>
        <dbReference type="EMBL" id="KAK5935905.1"/>
    </source>
</evidence>
<proteinExistence type="predicted"/>
<protein>
    <submittedName>
        <fullName evidence="2">Uncharacterized protein</fullName>
    </submittedName>
</protein>
<dbReference type="EMBL" id="JAURVH010001513">
    <property type="protein sequence ID" value="KAK5935905.1"/>
    <property type="molecule type" value="Genomic_DNA"/>
</dbReference>
<gene>
    <name evidence="2" type="ORF">CgunFtcFv8_021218</name>
</gene>
<sequence length="86" mass="9474">MRQAAFTGADRADSRQELHPQPGQSELTPRLSPPKVDIHPNVHHTSVVGGLGDGCLAVYDEDGMMLRSLGDGDEMRWEMERKSSDV</sequence>
<organism evidence="2 3">
    <name type="scientific">Champsocephalus gunnari</name>
    <name type="common">Mackerel icefish</name>
    <dbReference type="NCBI Taxonomy" id="52237"/>
    <lineage>
        <taxon>Eukaryota</taxon>
        <taxon>Metazoa</taxon>
        <taxon>Chordata</taxon>
        <taxon>Craniata</taxon>
        <taxon>Vertebrata</taxon>
        <taxon>Euteleostomi</taxon>
        <taxon>Actinopterygii</taxon>
        <taxon>Neopterygii</taxon>
        <taxon>Teleostei</taxon>
        <taxon>Neoteleostei</taxon>
        <taxon>Acanthomorphata</taxon>
        <taxon>Eupercaria</taxon>
        <taxon>Perciformes</taxon>
        <taxon>Notothenioidei</taxon>
        <taxon>Channichthyidae</taxon>
        <taxon>Champsocephalus</taxon>
    </lineage>
</organism>
<reference evidence="2 3" key="1">
    <citation type="journal article" date="2023" name="Mol. Biol. Evol.">
        <title>Genomics of Secondarily Temperate Adaptation in the Only Non-Antarctic Icefish.</title>
        <authorList>
            <person name="Rivera-Colon A.G."/>
            <person name="Rayamajhi N."/>
            <person name="Minhas B.F."/>
            <person name="Madrigal G."/>
            <person name="Bilyk K.T."/>
            <person name="Yoon V."/>
            <person name="Hune M."/>
            <person name="Gregory S."/>
            <person name="Cheng C.H.C."/>
            <person name="Catchen J.M."/>
        </authorList>
    </citation>
    <scope>NUCLEOTIDE SEQUENCE [LARGE SCALE GENOMIC DNA]</scope>
    <source>
        <tissue evidence="2">White muscle</tissue>
    </source>
</reference>
<comment type="caution">
    <text evidence="2">The sequence shown here is derived from an EMBL/GenBank/DDBJ whole genome shotgun (WGS) entry which is preliminary data.</text>
</comment>
<dbReference type="AlphaFoldDB" id="A0AAN8E9Z9"/>